<dbReference type="PANTHER" id="PTHR31978">
    <property type="entry name" value="INTRAFLAGELLAR TRANSPORT PROTEIN 20 HOMOLOG"/>
    <property type="match status" value="1"/>
</dbReference>
<reference evidence="4" key="1">
    <citation type="submission" date="2020-11" db="EMBL/GenBank/DDBJ databases">
        <authorList>
            <person name="Tran Van P."/>
        </authorList>
    </citation>
    <scope>NUCLEOTIDE SEQUENCE</scope>
</reference>
<dbReference type="GO" id="GO:0097546">
    <property type="term" value="C:ciliary base"/>
    <property type="evidence" value="ECO:0007669"/>
    <property type="project" value="TreeGrafter"/>
</dbReference>
<dbReference type="GO" id="GO:0036064">
    <property type="term" value="C:ciliary basal body"/>
    <property type="evidence" value="ECO:0007669"/>
    <property type="project" value="TreeGrafter"/>
</dbReference>
<keyword evidence="2" id="KW-0175">Coiled coil</keyword>
<name>A0A7R9PRJ6_TIMGE</name>
<proteinExistence type="predicted"/>
<comment type="subcellular location">
    <subcellularLocation>
        <location evidence="1">Cell projection</location>
        <location evidence="1">Cilium</location>
    </subcellularLocation>
</comment>
<dbReference type="EMBL" id="OE846564">
    <property type="protein sequence ID" value="CAD7610075.1"/>
    <property type="molecule type" value="Genomic_DNA"/>
</dbReference>
<evidence type="ECO:0000313" key="4">
    <source>
        <dbReference type="EMBL" id="CAD7610075.1"/>
    </source>
</evidence>
<dbReference type="PANTHER" id="PTHR31978:SF1">
    <property type="entry name" value="INTRAFLAGELLAR TRANSPORT PROTEIN 20 HOMOLOG"/>
    <property type="match status" value="1"/>
</dbReference>
<gene>
    <name evidence="4" type="ORF">TGEB3V08_LOCUS10654</name>
</gene>
<evidence type="ECO:0008006" key="5">
    <source>
        <dbReference type="Google" id="ProtNLM"/>
    </source>
</evidence>
<dbReference type="Pfam" id="PF14931">
    <property type="entry name" value="IFT20"/>
    <property type="match status" value="1"/>
</dbReference>
<evidence type="ECO:0000256" key="3">
    <source>
        <dbReference type="ARBA" id="ARBA00023273"/>
    </source>
</evidence>
<accession>A0A7R9PRJ6</accession>
<keyword evidence="3" id="KW-0966">Cell projection</keyword>
<organism evidence="4">
    <name type="scientific">Timema genevievae</name>
    <name type="common">Walking stick</name>
    <dbReference type="NCBI Taxonomy" id="629358"/>
    <lineage>
        <taxon>Eukaryota</taxon>
        <taxon>Metazoa</taxon>
        <taxon>Ecdysozoa</taxon>
        <taxon>Arthropoda</taxon>
        <taxon>Hexapoda</taxon>
        <taxon>Insecta</taxon>
        <taxon>Pterygota</taxon>
        <taxon>Neoptera</taxon>
        <taxon>Polyneoptera</taxon>
        <taxon>Phasmatodea</taxon>
        <taxon>Timematodea</taxon>
        <taxon>Timematoidea</taxon>
        <taxon>Timematidae</taxon>
        <taxon>Timema</taxon>
    </lineage>
</organism>
<dbReference type="GO" id="GO:0061512">
    <property type="term" value="P:protein localization to cilium"/>
    <property type="evidence" value="ECO:0007669"/>
    <property type="project" value="TreeGrafter"/>
</dbReference>
<dbReference type="GO" id="GO:0005813">
    <property type="term" value="C:centrosome"/>
    <property type="evidence" value="ECO:0007669"/>
    <property type="project" value="TreeGrafter"/>
</dbReference>
<dbReference type="GO" id="GO:0097730">
    <property type="term" value="C:non-motile cilium"/>
    <property type="evidence" value="ECO:0007669"/>
    <property type="project" value="TreeGrafter"/>
</dbReference>
<sequence>MTTEIAKTGLYFDELNKIRVLEPEVSQQTNQLKEECKEFVEKITEFQRIADGFIHTVDNLAKEVEKEKIKAIGVRNLLKSMSKQREAEQQQFQVSIIKEAV</sequence>
<protein>
    <recommendedName>
        <fullName evidence="5">Intraflagellar transport protein 20</fullName>
    </recommendedName>
</protein>
<dbReference type="GO" id="GO:0060271">
    <property type="term" value="P:cilium assembly"/>
    <property type="evidence" value="ECO:0007669"/>
    <property type="project" value="TreeGrafter"/>
</dbReference>
<dbReference type="GO" id="GO:0005737">
    <property type="term" value="C:cytoplasm"/>
    <property type="evidence" value="ECO:0007669"/>
    <property type="project" value="TreeGrafter"/>
</dbReference>
<evidence type="ECO:0000256" key="1">
    <source>
        <dbReference type="ARBA" id="ARBA00004138"/>
    </source>
</evidence>
<dbReference type="InterPro" id="IPR028172">
    <property type="entry name" value="FT20"/>
</dbReference>
<dbReference type="GO" id="GO:0030990">
    <property type="term" value="C:intraciliary transport particle"/>
    <property type="evidence" value="ECO:0007669"/>
    <property type="project" value="TreeGrafter"/>
</dbReference>
<evidence type="ECO:0000256" key="2">
    <source>
        <dbReference type="ARBA" id="ARBA00023054"/>
    </source>
</evidence>
<dbReference type="AlphaFoldDB" id="A0A7R9PRJ6"/>